<dbReference type="KEGG" id="afx:JZ786_10470"/>
<proteinExistence type="predicted"/>
<dbReference type="SUPFAM" id="SSF51569">
    <property type="entry name" value="Aldolase"/>
    <property type="match status" value="1"/>
</dbReference>
<feature type="active site" description="Proton donor" evidence="1">
    <location>
        <position position="81"/>
    </location>
</feature>
<dbReference type="EMBL" id="CP071182">
    <property type="protein sequence ID" value="QSO49300.1"/>
    <property type="molecule type" value="Genomic_DNA"/>
</dbReference>
<evidence type="ECO:0000256" key="1">
    <source>
        <dbReference type="PIRSR" id="PIRSR001359-1"/>
    </source>
</evidence>
<dbReference type="RefSeq" id="WP_206658613.1">
    <property type="nucleotide sequence ID" value="NZ_CP071182.1"/>
</dbReference>
<dbReference type="Pfam" id="PF01116">
    <property type="entry name" value="F_bP_aldolase"/>
    <property type="match status" value="1"/>
</dbReference>
<feature type="binding site" evidence="2">
    <location>
        <begin position="229"/>
        <end position="232"/>
    </location>
    <ligand>
        <name>dihydroxyacetone phosphate</name>
        <dbReference type="ChEBI" id="CHEBI:57642"/>
    </ligand>
</feature>
<keyword evidence="3" id="KW-0479">Metal-binding</keyword>
<gene>
    <name evidence="4" type="ORF">JZ786_10470</name>
</gene>
<dbReference type="AlphaFoldDB" id="A0A9X7W2Q7"/>
<protein>
    <submittedName>
        <fullName evidence="4">Class II fructose-bisphosphate aldolase</fullName>
    </submittedName>
</protein>
<dbReference type="NCBIfam" id="TIGR00167">
    <property type="entry name" value="cbbA"/>
    <property type="match status" value="1"/>
</dbReference>
<feature type="binding site" evidence="3">
    <location>
        <position position="207"/>
    </location>
    <ligand>
        <name>Zn(2+)</name>
        <dbReference type="ChEBI" id="CHEBI:29105"/>
        <label>1</label>
        <note>catalytic</note>
    </ligand>
</feature>
<dbReference type="InterPro" id="IPR000771">
    <property type="entry name" value="FBA_II"/>
</dbReference>
<evidence type="ECO:0000313" key="4">
    <source>
        <dbReference type="EMBL" id="QSO49300.1"/>
    </source>
</evidence>
<feature type="binding site" evidence="3">
    <location>
        <position position="133"/>
    </location>
    <ligand>
        <name>Zn(2+)</name>
        <dbReference type="ChEBI" id="CHEBI:29105"/>
        <label>2</label>
    </ligand>
</feature>
<keyword evidence="3" id="KW-0862">Zinc</keyword>
<feature type="binding site" evidence="3">
    <location>
        <position position="103"/>
    </location>
    <ligand>
        <name>Zn(2+)</name>
        <dbReference type="ChEBI" id="CHEBI:29105"/>
        <label>2</label>
    </ligand>
</feature>
<name>A0A9X7W2Q7_9BACL</name>
<dbReference type="InterPro" id="IPR050246">
    <property type="entry name" value="Class_II_FBP_aldolase"/>
</dbReference>
<organism evidence="4 5">
    <name type="scientific">Alicyclobacillus mengziensis</name>
    <dbReference type="NCBI Taxonomy" id="2931921"/>
    <lineage>
        <taxon>Bacteria</taxon>
        <taxon>Bacillati</taxon>
        <taxon>Bacillota</taxon>
        <taxon>Bacilli</taxon>
        <taxon>Bacillales</taxon>
        <taxon>Alicyclobacillaceae</taxon>
        <taxon>Alicyclobacillus</taxon>
    </lineage>
</organism>
<accession>A0A9X7W2Q7</accession>
<dbReference type="GO" id="GO:0008270">
    <property type="term" value="F:zinc ion binding"/>
    <property type="evidence" value="ECO:0007669"/>
    <property type="project" value="InterPro"/>
</dbReference>
<reference evidence="4 5" key="1">
    <citation type="submission" date="2021-02" db="EMBL/GenBank/DDBJ databases">
        <title>Alicyclobacillus curvatus sp. nov. and Alicyclobacillus mengziensis sp. nov., two acidophilic bacteria isolated from acid mine drainage.</title>
        <authorList>
            <person name="Huang Y."/>
        </authorList>
    </citation>
    <scope>NUCLEOTIDE SEQUENCE [LARGE SCALE GENOMIC DNA]</scope>
    <source>
        <strain evidence="4 5">S30H14</strain>
    </source>
</reference>
<sequence>MPLATGYILQDAYKRHYAVPAFSVHTFDMVDAVLAQAEQDAMPVLLMVGQRAIRNRQMQTLVDYICDAAPSFTIPIGIHLDHCRDNNQVIQAIRAGMTSFMMDASAHPFDVNVARTRAAVEACHAVDMPVEGELGAIGGVEDDISVRDEDAEVTSVEAAVRFVEETGVDSLAVAIGSAHGMYRREPKLDLQRLAEIYANTEIPLVLHGGSGIPRHQIAAALQLGIAKINFDTELRLGFMSGLKDAAEKFPDDPFHAMEHAKAALREVVREKIVFCRP</sequence>
<feature type="binding site" evidence="3">
    <location>
        <position position="82"/>
    </location>
    <ligand>
        <name>Zn(2+)</name>
        <dbReference type="ChEBI" id="CHEBI:29105"/>
        <label>1</label>
        <note>catalytic</note>
    </ligand>
</feature>
<dbReference type="GO" id="GO:0016832">
    <property type="term" value="F:aldehyde-lyase activity"/>
    <property type="evidence" value="ECO:0007669"/>
    <property type="project" value="InterPro"/>
</dbReference>
<dbReference type="CDD" id="cd00947">
    <property type="entry name" value="TBP_aldolase_IIB"/>
    <property type="match status" value="1"/>
</dbReference>
<evidence type="ECO:0000256" key="3">
    <source>
        <dbReference type="PIRSR" id="PIRSR001359-3"/>
    </source>
</evidence>
<dbReference type="GO" id="GO:0005975">
    <property type="term" value="P:carbohydrate metabolic process"/>
    <property type="evidence" value="ECO:0007669"/>
    <property type="project" value="InterPro"/>
</dbReference>
<dbReference type="Proteomes" id="UP000663505">
    <property type="component" value="Chromosome"/>
</dbReference>
<dbReference type="InterPro" id="IPR013785">
    <property type="entry name" value="Aldolase_TIM"/>
</dbReference>
<dbReference type="Gene3D" id="3.20.20.70">
    <property type="entry name" value="Aldolase class I"/>
    <property type="match status" value="1"/>
</dbReference>
<feature type="binding site" evidence="2">
    <location>
        <position position="180"/>
    </location>
    <ligand>
        <name>dihydroxyacetone phosphate</name>
        <dbReference type="ChEBI" id="CHEBI:57642"/>
    </ligand>
</feature>
<dbReference type="PANTHER" id="PTHR30304">
    <property type="entry name" value="D-TAGATOSE-1,6-BISPHOSPHATE ALDOLASE"/>
    <property type="match status" value="1"/>
</dbReference>
<evidence type="ECO:0000256" key="2">
    <source>
        <dbReference type="PIRSR" id="PIRSR001359-2"/>
    </source>
</evidence>
<dbReference type="PROSITE" id="PS00602">
    <property type="entry name" value="ALDOLASE_CLASS_II_1"/>
    <property type="match status" value="1"/>
</dbReference>
<dbReference type="PIRSF" id="PIRSF001359">
    <property type="entry name" value="F_bP_aldolase_II"/>
    <property type="match status" value="1"/>
</dbReference>
<comment type="cofactor">
    <cofactor evidence="3">
        <name>Zn(2+)</name>
        <dbReference type="ChEBI" id="CHEBI:29105"/>
    </cofactor>
    <text evidence="3">Binds 2 Zn(2+) ions per subunit. One is catalytic and the other provides a structural contribution.</text>
</comment>
<evidence type="ECO:0000313" key="5">
    <source>
        <dbReference type="Proteomes" id="UP000663505"/>
    </source>
</evidence>
<dbReference type="PROSITE" id="PS00806">
    <property type="entry name" value="ALDOLASE_CLASS_II_2"/>
    <property type="match status" value="1"/>
</dbReference>
<feature type="binding site" evidence="2">
    <location>
        <begin position="208"/>
        <end position="210"/>
    </location>
    <ligand>
        <name>dihydroxyacetone phosphate</name>
        <dbReference type="ChEBI" id="CHEBI:57642"/>
    </ligand>
</feature>
<feature type="binding site" evidence="3">
    <location>
        <position position="179"/>
    </location>
    <ligand>
        <name>Zn(2+)</name>
        <dbReference type="ChEBI" id="CHEBI:29105"/>
        <label>1</label>
        <note>catalytic</note>
    </ligand>
</feature>
<keyword evidence="5" id="KW-1185">Reference proteome</keyword>
<dbReference type="PANTHER" id="PTHR30304:SF0">
    <property type="entry name" value="D-TAGATOSE-1,6-BISPHOSPHATE ALDOLASE SUBUNIT GATY-RELATED"/>
    <property type="match status" value="1"/>
</dbReference>